<dbReference type="InParanoid" id="Q2GN03"/>
<sequence length="66" mass="7566">MTRIPHLGVKGETASAYIREEAEGAHNIDYRHTISVMAYSDTMGREKAEGIWQEKGWLMDLAVAWW</sequence>
<evidence type="ECO:0000313" key="1">
    <source>
        <dbReference type="EMBL" id="EAQ84247.1"/>
    </source>
</evidence>
<accession>Q2GN03</accession>
<protein>
    <submittedName>
        <fullName evidence="1">Uncharacterized protein</fullName>
    </submittedName>
</protein>
<proteinExistence type="predicted"/>
<dbReference type="VEuPathDB" id="FungiDB:CHGG_10651"/>
<dbReference type="HOGENOM" id="CLU_2830992_0_0_1"/>
<name>Q2GN03_CHAGB</name>
<dbReference type="RefSeq" id="XP_001228578.1">
    <property type="nucleotide sequence ID" value="XM_001228577.1"/>
</dbReference>
<organism evidence="1 2">
    <name type="scientific">Chaetomium globosum (strain ATCC 6205 / CBS 148.51 / DSM 1962 / NBRC 6347 / NRRL 1970)</name>
    <name type="common">Soil fungus</name>
    <dbReference type="NCBI Taxonomy" id="306901"/>
    <lineage>
        <taxon>Eukaryota</taxon>
        <taxon>Fungi</taxon>
        <taxon>Dikarya</taxon>
        <taxon>Ascomycota</taxon>
        <taxon>Pezizomycotina</taxon>
        <taxon>Sordariomycetes</taxon>
        <taxon>Sordariomycetidae</taxon>
        <taxon>Sordariales</taxon>
        <taxon>Chaetomiaceae</taxon>
        <taxon>Chaetomium</taxon>
    </lineage>
</organism>
<dbReference type="EMBL" id="CH408035">
    <property type="protein sequence ID" value="EAQ84247.1"/>
    <property type="molecule type" value="Genomic_DNA"/>
</dbReference>
<keyword evidence="2" id="KW-1185">Reference proteome</keyword>
<reference evidence="2" key="1">
    <citation type="journal article" date="2015" name="Genome Announc.">
        <title>Draft genome sequence of the cellulolytic fungus Chaetomium globosum.</title>
        <authorList>
            <person name="Cuomo C.A."/>
            <person name="Untereiner W.A."/>
            <person name="Ma L.-J."/>
            <person name="Grabherr M."/>
            <person name="Birren B.W."/>
        </authorList>
    </citation>
    <scope>NUCLEOTIDE SEQUENCE [LARGE SCALE GENOMIC DNA]</scope>
    <source>
        <strain evidence="2">ATCC 6205 / CBS 148.51 / DSM 1962 / NBRC 6347 / NRRL 1970</strain>
    </source>
</reference>
<dbReference type="AlphaFoldDB" id="Q2GN03"/>
<evidence type="ECO:0000313" key="2">
    <source>
        <dbReference type="Proteomes" id="UP000001056"/>
    </source>
</evidence>
<gene>
    <name evidence="1" type="ORF">CHGG_10651</name>
</gene>
<dbReference type="Proteomes" id="UP000001056">
    <property type="component" value="Unassembled WGS sequence"/>
</dbReference>
<dbReference type="GeneID" id="4396307"/>